<reference evidence="4 5" key="1">
    <citation type="submission" date="2017-02" db="UniProtKB">
        <authorList>
            <consortium name="WormBaseParasite"/>
        </authorList>
    </citation>
    <scope>IDENTIFICATION</scope>
</reference>
<evidence type="ECO:0000256" key="1">
    <source>
        <dbReference type="SAM" id="Phobius"/>
    </source>
</evidence>
<sequence length="184" mass="21406">MILLMCLGSCLILGIYIQFSQRRIVTYDSIAPWLEKYNISIKGIDGSLVGHVVKTSTWLAYAYNVTVCLLFMMNYFIIFIFYHKYKKYIKNHLSIMSSSTLELNRRIMKILLFQCFTPLIISGIPIFIVLNLMLFKKLDYIQSSLTILSNFPSLTPTINGFLFLVLSKKNRRGLFDIVKEIFNK</sequence>
<feature type="transmembrane region" description="Helical" evidence="1">
    <location>
        <begin position="147"/>
        <end position="166"/>
    </location>
</feature>
<evidence type="ECO:0000313" key="5">
    <source>
        <dbReference type="WBParaSite" id="PTRK_0001429300.1"/>
    </source>
</evidence>
<accession>A0A0N4ZZI3</accession>
<dbReference type="Pfam" id="PF10317">
    <property type="entry name" value="7TM_GPCR_Srd"/>
    <property type="match status" value="1"/>
</dbReference>
<protein>
    <submittedName>
        <fullName evidence="4 5">G_PROTEIN_RECEP_F1_2 domain-containing protein</fullName>
    </submittedName>
</protein>
<keyword evidence="1" id="KW-1133">Transmembrane helix</keyword>
<dbReference type="WBParaSite" id="PTRK_0000558700.1">
    <property type="protein sequence ID" value="PTRK_0000558700.1"/>
    <property type="gene ID" value="PTRK_0000558700"/>
</dbReference>
<evidence type="ECO:0000313" key="3">
    <source>
        <dbReference type="Proteomes" id="UP000038045"/>
    </source>
</evidence>
<keyword evidence="1" id="KW-0472">Membrane</keyword>
<feature type="chain" id="PRO_5009790755" evidence="2">
    <location>
        <begin position="23"/>
        <end position="184"/>
    </location>
</feature>
<dbReference type="AlphaFoldDB" id="A0A0N4ZZI3"/>
<proteinExistence type="predicted"/>
<evidence type="ECO:0000256" key="2">
    <source>
        <dbReference type="SAM" id="SignalP"/>
    </source>
</evidence>
<keyword evidence="2" id="KW-0732">Signal</keyword>
<feature type="signal peptide" evidence="2">
    <location>
        <begin position="1"/>
        <end position="22"/>
    </location>
</feature>
<feature type="transmembrane region" description="Helical" evidence="1">
    <location>
        <begin position="110"/>
        <end position="135"/>
    </location>
</feature>
<keyword evidence="1" id="KW-0812">Transmembrane</keyword>
<evidence type="ECO:0000313" key="4">
    <source>
        <dbReference type="WBParaSite" id="PTRK_0000558700.1"/>
    </source>
</evidence>
<dbReference type="InterPro" id="IPR019421">
    <property type="entry name" value="7TM_GPCR_serpentine_rcpt_Srd"/>
</dbReference>
<dbReference type="SUPFAM" id="SSF81321">
    <property type="entry name" value="Family A G protein-coupled receptor-like"/>
    <property type="match status" value="1"/>
</dbReference>
<feature type="transmembrane region" description="Helical" evidence="1">
    <location>
        <begin position="61"/>
        <end position="82"/>
    </location>
</feature>
<dbReference type="WBParaSite" id="PTRK_0001429300.1">
    <property type="protein sequence ID" value="PTRK_0001429300.1"/>
    <property type="gene ID" value="PTRK_0001429300"/>
</dbReference>
<name>A0A0N4ZZI3_PARTI</name>
<keyword evidence="3" id="KW-1185">Reference proteome</keyword>
<dbReference type="Proteomes" id="UP000038045">
    <property type="component" value="Unplaced"/>
</dbReference>
<organism evidence="3 5">
    <name type="scientific">Parastrongyloides trichosuri</name>
    <name type="common">Possum-specific nematode worm</name>
    <dbReference type="NCBI Taxonomy" id="131310"/>
    <lineage>
        <taxon>Eukaryota</taxon>
        <taxon>Metazoa</taxon>
        <taxon>Ecdysozoa</taxon>
        <taxon>Nematoda</taxon>
        <taxon>Chromadorea</taxon>
        <taxon>Rhabditida</taxon>
        <taxon>Tylenchina</taxon>
        <taxon>Panagrolaimomorpha</taxon>
        <taxon>Strongyloidoidea</taxon>
        <taxon>Strongyloididae</taxon>
        <taxon>Parastrongyloides</taxon>
    </lineage>
</organism>